<feature type="compositionally biased region" description="Basic and acidic residues" evidence="1">
    <location>
        <begin position="58"/>
        <end position="68"/>
    </location>
</feature>
<sequence>MRYKRVCAEAGRGAAARSAVNREIHEPRPVKGMRRRTGSAPRPNYSAAFAEFPGQAVERPEGEGRLFR</sequence>
<reference evidence="2" key="2">
    <citation type="submission" date="2020-09" db="EMBL/GenBank/DDBJ databases">
        <authorList>
            <person name="Sun Q."/>
            <person name="Ohkuma M."/>
        </authorList>
    </citation>
    <scope>NUCLEOTIDE SEQUENCE</scope>
    <source>
        <strain evidence="2">JCM 4956</strain>
    </source>
</reference>
<comment type="caution">
    <text evidence="2">The sequence shown here is derived from an EMBL/GenBank/DDBJ whole genome shotgun (WGS) entry which is preliminary data.</text>
</comment>
<feature type="region of interest" description="Disordered" evidence="1">
    <location>
        <begin position="14"/>
        <end position="68"/>
    </location>
</feature>
<evidence type="ECO:0000313" key="3">
    <source>
        <dbReference type="Proteomes" id="UP000645555"/>
    </source>
</evidence>
<evidence type="ECO:0000313" key="2">
    <source>
        <dbReference type="EMBL" id="GGX64695.1"/>
    </source>
</evidence>
<protein>
    <submittedName>
        <fullName evidence="2">Uncharacterized protein</fullName>
    </submittedName>
</protein>
<organism evidence="2 3">
    <name type="scientific">Streptomyces fructofermentans</name>
    <dbReference type="NCBI Taxonomy" id="152141"/>
    <lineage>
        <taxon>Bacteria</taxon>
        <taxon>Bacillati</taxon>
        <taxon>Actinomycetota</taxon>
        <taxon>Actinomycetes</taxon>
        <taxon>Kitasatosporales</taxon>
        <taxon>Streptomycetaceae</taxon>
        <taxon>Streptomyces</taxon>
    </lineage>
</organism>
<reference evidence="2" key="1">
    <citation type="journal article" date="2014" name="Int. J. Syst. Evol. Microbiol.">
        <title>Complete genome sequence of Corynebacterium casei LMG S-19264T (=DSM 44701T), isolated from a smear-ripened cheese.</title>
        <authorList>
            <consortium name="US DOE Joint Genome Institute (JGI-PGF)"/>
            <person name="Walter F."/>
            <person name="Albersmeier A."/>
            <person name="Kalinowski J."/>
            <person name="Ruckert C."/>
        </authorList>
    </citation>
    <scope>NUCLEOTIDE SEQUENCE</scope>
    <source>
        <strain evidence="2">JCM 4956</strain>
    </source>
</reference>
<dbReference type="EMBL" id="BMWD01000011">
    <property type="protein sequence ID" value="GGX64695.1"/>
    <property type="molecule type" value="Genomic_DNA"/>
</dbReference>
<dbReference type="Proteomes" id="UP000645555">
    <property type="component" value="Unassembled WGS sequence"/>
</dbReference>
<gene>
    <name evidence="2" type="ORF">GCM10010515_35420</name>
</gene>
<evidence type="ECO:0000256" key="1">
    <source>
        <dbReference type="SAM" id="MobiDB-lite"/>
    </source>
</evidence>
<accession>A0A918NFS9</accession>
<dbReference type="AlphaFoldDB" id="A0A918NFS9"/>
<name>A0A918NFS9_9ACTN</name>
<proteinExistence type="predicted"/>
<feature type="compositionally biased region" description="Basic and acidic residues" evidence="1">
    <location>
        <begin position="20"/>
        <end position="29"/>
    </location>
</feature>
<keyword evidence="3" id="KW-1185">Reference proteome</keyword>